<dbReference type="EMBL" id="HQ337022">
    <property type="protein sequence ID" value="AGG54670.1"/>
    <property type="molecule type" value="Genomic_DNA"/>
</dbReference>
<sequence>MVTTEYGKQNIFAKEPQVQVLTMDNENAEIQNGRWAMVGFWAAIGAYVTTGQIIPGIF</sequence>
<reference evidence="1 2" key="1">
    <citation type="submission" date="2010-10" db="EMBL/GenBank/DDBJ databases">
        <title>The Genome Sequence of Prochlorococcus phage P-SSP10.</title>
        <authorList>
            <consortium name="The Broad Institute Genome Sequencing Platform"/>
            <person name="Henn M.R."/>
            <person name="Sullivan M.S."/>
            <person name="Osburne M.S."/>
            <person name="Levin J."/>
            <person name="Malboeuf C."/>
            <person name="Casali M."/>
            <person name="Russ C."/>
            <person name="Lennon N."/>
            <person name="Chapman S.B."/>
            <person name="Erlich R."/>
            <person name="Young S.K."/>
            <person name="Yandava C."/>
            <person name="Zeng Q."/>
            <person name="Alvarado L."/>
            <person name="Anderson S."/>
            <person name="Berlin A."/>
            <person name="Chen Z."/>
            <person name="Freedman E."/>
            <person name="Gellesch M."/>
            <person name="Goldberg J."/>
            <person name="Green L."/>
            <person name="Griggs A."/>
            <person name="Gujja S."/>
            <person name="Heilman E.R."/>
            <person name="Heiman D."/>
            <person name="Hollinger A."/>
            <person name="Howarth C."/>
            <person name="Larson L."/>
            <person name="Mehta T."/>
            <person name="Pearson M."/>
            <person name="Roberts A."/>
            <person name="Ryan E."/>
            <person name="Saif S."/>
            <person name="Shea T."/>
            <person name="Shenoy N."/>
            <person name="Sisk P."/>
            <person name="Stolte C."/>
            <person name="Sykes S."/>
            <person name="White J."/>
            <person name="Yu Q."/>
            <person name="Coleman M.L."/>
            <person name="Huang K.H."/>
            <person name="Weigele P.R."/>
            <person name="DeFrancesco A.S."/>
            <person name="Kern S.E."/>
            <person name="Thompson L.R."/>
            <person name="Fu R."/>
            <person name="Hombeck B."/>
            <person name="Chisholm S.W."/>
            <person name="Haas B."/>
            <person name="Nusbaum C."/>
            <person name="Birren B."/>
        </authorList>
    </citation>
    <scope>NUCLEOTIDE SEQUENCE [LARGE SCALE GENOMIC DNA]</scope>
    <source>
        <strain evidence="1 2">P-SSP10</strain>
    </source>
</reference>
<dbReference type="GeneID" id="15009152"/>
<gene>
    <name evidence="1" type="ORF">PROG_00014</name>
</gene>
<keyword evidence="2" id="KW-1185">Reference proteome</keyword>
<proteinExistence type="predicted"/>
<dbReference type="RefSeq" id="YP_007672667.1">
    <property type="nucleotide sequence ID" value="NC_020835.1"/>
</dbReference>
<evidence type="ECO:0000313" key="1">
    <source>
        <dbReference type="EMBL" id="AGG54670.1"/>
    </source>
</evidence>
<evidence type="ECO:0008006" key="3">
    <source>
        <dbReference type="Google" id="ProtNLM"/>
    </source>
</evidence>
<name>M1T3I6_9CAUD</name>
<accession>M1T3I6</accession>
<dbReference type="OrthoDB" id="23230at10239"/>
<dbReference type="SUPFAM" id="SSF103511">
    <property type="entry name" value="Chlorophyll a-b binding protein"/>
    <property type="match status" value="1"/>
</dbReference>
<organism evidence="1 2">
    <name type="scientific">Prochlorococcus phage P-SSP10</name>
    <dbReference type="NCBI Taxonomy" id="885867"/>
    <lineage>
        <taxon>Viruses</taxon>
        <taxon>Duplodnaviria</taxon>
        <taxon>Heunggongvirae</taxon>
        <taxon>Uroviricota</taxon>
        <taxon>Caudoviricetes</taxon>
        <taxon>Autographivirales</taxon>
        <taxon>Sechaudvirinae</taxon>
        <taxon>Tangaroavirus</taxon>
        <taxon>Tangaroavirus PSSP10</taxon>
    </lineage>
</organism>
<dbReference type="Proteomes" id="UP000201285">
    <property type="component" value="Segment"/>
</dbReference>
<evidence type="ECO:0000313" key="2">
    <source>
        <dbReference type="Proteomes" id="UP000201285"/>
    </source>
</evidence>
<protein>
    <recommendedName>
        <fullName evidence="3">High light inducible protein</fullName>
    </recommendedName>
</protein>
<dbReference type="KEGG" id="vg:15009152"/>